<reference evidence="1 2" key="1">
    <citation type="submission" date="2022-06" db="EMBL/GenBank/DDBJ databases">
        <title>Dynamics of rice microbiomes reveals core vertical transmitted seed endophytes.</title>
        <authorList>
            <person name="Liao K."/>
            <person name="Zhang X."/>
        </authorList>
    </citation>
    <scope>NUCLEOTIDE SEQUENCE [LARGE SCALE GENOMIC DNA]</scope>
    <source>
        <strain evidence="1 2">YT10-10-1</strain>
    </source>
</reference>
<protein>
    <submittedName>
        <fullName evidence="1">Uncharacterized protein</fullName>
    </submittedName>
</protein>
<evidence type="ECO:0000313" key="2">
    <source>
        <dbReference type="Proteomes" id="UP001320843"/>
    </source>
</evidence>
<sequence>MIGVPVMARQTHGRTAGSCDAAAPVGKFARVLNQRDGQWGAICLRQDASKRCLPTLAESDGKTGRPAYVIGRLVHGSGLSGNAPIRWGVRTDERFDLHADDTAFHGVFPHGACEPGERSAVLDLDQGNVHAVERCTRMRSIAEPSDRSAANADVPLAGLVVRYRRLPTIALPDSASAAVAR</sequence>
<name>A0ABT3DTK0_9XANT</name>
<keyword evidence="2" id="KW-1185">Reference proteome</keyword>
<organism evidence="1 2">
    <name type="scientific">Xanthomonas sacchari</name>
    <dbReference type="NCBI Taxonomy" id="56458"/>
    <lineage>
        <taxon>Bacteria</taxon>
        <taxon>Pseudomonadati</taxon>
        <taxon>Pseudomonadota</taxon>
        <taxon>Gammaproteobacteria</taxon>
        <taxon>Lysobacterales</taxon>
        <taxon>Lysobacteraceae</taxon>
        <taxon>Xanthomonas</taxon>
    </lineage>
</organism>
<gene>
    <name evidence="1" type="ORF">NB700_001385</name>
</gene>
<evidence type="ECO:0000313" key="1">
    <source>
        <dbReference type="EMBL" id="MCW0398829.1"/>
    </source>
</evidence>
<proteinExistence type="predicted"/>
<dbReference type="EMBL" id="JANFWR010000007">
    <property type="protein sequence ID" value="MCW0398829.1"/>
    <property type="molecule type" value="Genomic_DNA"/>
</dbReference>
<comment type="caution">
    <text evidence="1">The sequence shown here is derived from an EMBL/GenBank/DDBJ whole genome shotgun (WGS) entry which is preliminary data.</text>
</comment>
<dbReference type="Proteomes" id="UP001320843">
    <property type="component" value="Unassembled WGS sequence"/>
</dbReference>
<accession>A0ABT3DTK0</accession>